<organism evidence="3 4">
    <name type="scientific">Shewanella pneumatophori</name>
    <dbReference type="NCBI Taxonomy" id="314092"/>
    <lineage>
        <taxon>Bacteria</taxon>
        <taxon>Pseudomonadati</taxon>
        <taxon>Pseudomonadota</taxon>
        <taxon>Gammaproteobacteria</taxon>
        <taxon>Alteromonadales</taxon>
        <taxon>Shewanellaceae</taxon>
        <taxon>Shewanella</taxon>
    </lineage>
</organism>
<dbReference type="Proteomes" id="UP001139293">
    <property type="component" value="Unassembled WGS sequence"/>
</dbReference>
<accession>A0A9X2CD96</accession>
<protein>
    <submittedName>
        <fullName evidence="3">IS21 family transposase</fullName>
    </submittedName>
</protein>
<comment type="caution">
    <text evidence="3">The sequence shown here is derived from an EMBL/GenBank/DDBJ whole genome shotgun (WGS) entry which is preliminary data.</text>
</comment>
<dbReference type="GO" id="GO:0003676">
    <property type="term" value="F:nucleic acid binding"/>
    <property type="evidence" value="ECO:0007669"/>
    <property type="project" value="InterPro"/>
</dbReference>
<dbReference type="AlphaFoldDB" id="A0A9X2CD96"/>
<dbReference type="InterPro" id="IPR054353">
    <property type="entry name" value="IstA-like_C"/>
</dbReference>
<dbReference type="NCBIfam" id="NF033546">
    <property type="entry name" value="transpos_IS21"/>
    <property type="match status" value="1"/>
</dbReference>
<dbReference type="PANTHER" id="PTHR35004:SF8">
    <property type="entry name" value="TRANSPOSASE RV3428C-RELATED"/>
    <property type="match status" value="1"/>
</dbReference>
<evidence type="ECO:0000256" key="1">
    <source>
        <dbReference type="ARBA" id="ARBA00009277"/>
    </source>
</evidence>
<keyword evidence="4" id="KW-1185">Reference proteome</keyword>
<evidence type="ECO:0000313" key="4">
    <source>
        <dbReference type="Proteomes" id="UP001139293"/>
    </source>
</evidence>
<dbReference type="Pfam" id="PF22483">
    <property type="entry name" value="Mu-transpos_C_2"/>
    <property type="match status" value="1"/>
</dbReference>
<dbReference type="InterPro" id="IPR036397">
    <property type="entry name" value="RNaseH_sf"/>
</dbReference>
<reference evidence="3" key="1">
    <citation type="submission" date="2022-01" db="EMBL/GenBank/DDBJ databases">
        <title>Whole genome-based taxonomy of the Shewanellaceae.</title>
        <authorList>
            <person name="Martin-Rodriguez A.J."/>
        </authorList>
    </citation>
    <scope>NUCLEOTIDE SEQUENCE</scope>
    <source>
        <strain evidence="3">KCTC 23973</strain>
    </source>
</reference>
<dbReference type="EMBL" id="JAKILB010000002">
    <property type="protein sequence ID" value="MCL1137732.1"/>
    <property type="molecule type" value="Genomic_DNA"/>
</dbReference>
<dbReference type="Gene3D" id="3.30.420.10">
    <property type="entry name" value="Ribonuclease H-like superfamily/Ribonuclease H"/>
    <property type="match status" value="1"/>
</dbReference>
<dbReference type="GO" id="GO:0015074">
    <property type="term" value="P:DNA integration"/>
    <property type="evidence" value="ECO:0007669"/>
    <property type="project" value="InterPro"/>
</dbReference>
<name>A0A9X2CD96_9GAMM</name>
<dbReference type="InterPro" id="IPR012337">
    <property type="entry name" value="RNaseH-like_sf"/>
</dbReference>
<dbReference type="PROSITE" id="PS50994">
    <property type="entry name" value="INTEGRASE"/>
    <property type="match status" value="1"/>
</dbReference>
<dbReference type="InterPro" id="IPR001584">
    <property type="entry name" value="Integrase_cat-core"/>
</dbReference>
<dbReference type="SUPFAM" id="SSF53098">
    <property type="entry name" value="Ribonuclease H-like"/>
    <property type="match status" value="1"/>
</dbReference>
<dbReference type="PANTHER" id="PTHR35004">
    <property type="entry name" value="TRANSPOSASE RV3428C-RELATED"/>
    <property type="match status" value="1"/>
</dbReference>
<evidence type="ECO:0000259" key="2">
    <source>
        <dbReference type="PROSITE" id="PS50994"/>
    </source>
</evidence>
<feature type="domain" description="Integrase catalytic" evidence="2">
    <location>
        <begin position="132"/>
        <end position="330"/>
    </location>
</feature>
<sequence length="516" mass="59345">MLSKEINCLTARLLQTTNLSLRAVARATGCSHVSVHSLKKKMQENQLTWQQMQVMDETELTAILHPKWPCRNVNKVEPDWEKVIAYISQPKQTILNAYHEYVKHCEPARAYKYTRFCEMLRAVQRKNKLAMRQLRKAGEVAIVDYAGTKIPYGLRDAKERKFASIFVSVLGASIRLFGYATNGQTTKDWIEAHEKMFEFYGGVSEIVIPDNPKALVVRSNPEKVLNANYESFGNHYGVTILPARPGKPKDKGVTESAVGFVTSRILARMLKMEFETIDEINEYLSKEIDKLNEAPFQKLKTSRQKLLDEVDKPVLRPLPKTPFALIEKVFNMTVPSDYSLLIDDHYYSVPHKLAHKKVIVHLTSKFVEVFHQGAAVARHKRCEVIGEITRDYEHMPPNHQYMEDKDLEFYWDWASDFGENTQQLVAIQFDGKSKKSRLANDRCRKIMKFAEKSEISASDFERACQFALKYQQISPTRLNAIIQAKAYRIDDGAPKSIPNMPATDKYLRGSDYFVFK</sequence>
<evidence type="ECO:0000313" key="3">
    <source>
        <dbReference type="EMBL" id="MCL1137732.1"/>
    </source>
</evidence>
<comment type="similarity">
    <text evidence="1">Belongs to the transposase IS21/IS408/IS1162 family.</text>
</comment>
<proteinExistence type="inferred from homology"/>
<dbReference type="RefSeq" id="WP_248948858.1">
    <property type="nucleotide sequence ID" value="NZ_JAKILB010000002.1"/>
</dbReference>
<gene>
    <name evidence="3" type="primary">istA</name>
    <name evidence="3" type="ORF">L2740_04120</name>
</gene>